<protein>
    <recommendedName>
        <fullName evidence="1">DNA (cytosine-5-)-methyltransferase</fullName>
        <ecNumber evidence="1">2.1.1.37</ecNumber>
    </recommendedName>
</protein>
<dbReference type="GO" id="GO:0003677">
    <property type="term" value="F:DNA binding"/>
    <property type="evidence" value="ECO:0007669"/>
    <property type="project" value="TreeGrafter"/>
</dbReference>
<name>A0A075GAG8_9ARCH</name>
<dbReference type="PROSITE" id="PS51679">
    <property type="entry name" value="SAM_MT_C5"/>
    <property type="match status" value="1"/>
</dbReference>
<dbReference type="InterPro" id="IPR050390">
    <property type="entry name" value="C5-Methyltransferase"/>
</dbReference>
<dbReference type="Pfam" id="PF00145">
    <property type="entry name" value="DNA_methylase"/>
    <property type="match status" value="1"/>
</dbReference>
<dbReference type="NCBIfam" id="TIGR00675">
    <property type="entry name" value="dcm"/>
    <property type="match status" value="1"/>
</dbReference>
<dbReference type="InterPro" id="IPR001525">
    <property type="entry name" value="C5_MeTfrase"/>
</dbReference>
<evidence type="ECO:0000256" key="2">
    <source>
        <dbReference type="ARBA" id="ARBA00022603"/>
    </source>
</evidence>
<organism evidence="6">
    <name type="scientific">uncultured marine thaumarchaeote KM3_06_C02</name>
    <dbReference type="NCBI Taxonomy" id="1455976"/>
    <lineage>
        <taxon>Archaea</taxon>
        <taxon>Nitrososphaerota</taxon>
        <taxon>environmental samples</taxon>
    </lineage>
</organism>
<dbReference type="Gene3D" id="3.40.50.150">
    <property type="entry name" value="Vaccinia Virus protein VP39"/>
    <property type="match status" value="1"/>
</dbReference>
<dbReference type="PANTHER" id="PTHR10629">
    <property type="entry name" value="CYTOSINE-SPECIFIC METHYLTRANSFERASE"/>
    <property type="match status" value="1"/>
</dbReference>
<dbReference type="REBASE" id="97846">
    <property type="entry name" value="M.UthC02ORFAP"/>
</dbReference>
<dbReference type="EC" id="2.1.1.37" evidence="1"/>
<dbReference type="SUPFAM" id="SSF53335">
    <property type="entry name" value="S-adenosyl-L-methionine-dependent methyltransferases"/>
    <property type="match status" value="1"/>
</dbReference>
<gene>
    <name evidence="6" type="primary">DNMT</name>
    <name evidence="6" type="synonym">dcm</name>
</gene>
<evidence type="ECO:0000256" key="3">
    <source>
        <dbReference type="ARBA" id="ARBA00022679"/>
    </source>
</evidence>
<evidence type="ECO:0000256" key="1">
    <source>
        <dbReference type="ARBA" id="ARBA00011975"/>
    </source>
</evidence>
<keyword evidence="3 6" id="KW-0808">Transferase</keyword>
<dbReference type="PROSITE" id="PS00095">
    <property type="entry name" value="C5_MTASE_2"/>
    <property type="match status" value="1"/>
</dbReference>
<dbReference type="PRINTS" id="PR00105">
    <property type="entry name" value="C5METTRFRASE"/>
</dbReference>
<dbReference type="InterPro" id="IPR029063">
    <property type="entry name" value="SAM-dependent_MTases_sf"/>
</dbReference>
<evidence type="ECO:0000256" key="5">
    <source>
        <dbReference type="RuleBase" id="RU000416"/>
    </source>
</evidence>
<proteinExistence type="inferred from homology"/>
<evidence type="ECO:0000313" key="6">
    <source>
        <dbReference type="EMBL" id="AIE98677.1"/>
    </source>
</evidence>
<evidence type="ECO:0000256" key="4">
    <source>
        <dbReference type="ARBA" id="ARBA00022691"/>
    </source>
</evidence>
<keyword evidence="4" id="KW-0949">S-adenosyl-L-methionine</keyword>
<dbReference type="CDD" id="cd00315">
    <property type="entry name" value="Cyt_C5_DNA_methylase"/>
    <property type="match status" value="1"/>
</dbReference>
<dbReference type="GO" id="GO:0003886">
    <property type="term" value="F:DNA (cytosine-5-)-methyltransferase activity"/>
    <property type="evidence" value="ECO:0007669"/>
    <property type="project" value="UniProtKB-EC"/>
</dbReference>
<dbReference type="GO" id="GO:0044027">
    <property type="term" value="P:negative regulation of gene expression via chromosomal CpG island methylation"/>
    <property type="evidence" value="ECO:0007669"/>
    <property type="project" value="TreeGrafter"/>
</dbReference>
<dbReference type="EMBL" id="KF900541">
    <property type="protein sequence ID" value="AIE98677.1"/>
    <property type="molecule type" value="Genomic_DNA"/>
</dbReference>
<sequence>MIDHTSKNVKRANSNNQSLEDPTAVELFAGAGGMALGLEKAHFDTKMLVEYDKNCVLTLKRNRPKWNVVYYDISKVKFKGIKADLVTGGFPCQPFSHAGHKLGFEDVRGTMFYEFARAVKEIKPKIFLAENVEAIIRNNNGKTLQVILNILESLGYNIQYKVLNAFDYKVPQKRRRIIFVGTSKGIKFQFPKTSKEIVKLRHALQDVPKSEGTQYSESRKKILRYVPAGGSWVDLPIKLQKEYLGKSYYSTGGRRGMARRMSFDEPCLTLTCSPAQKMTDRIHPKETRPFTVREYARIQTFPDSWKFEGGMTSQYKQIGNAVPVRLATALGKSLYNSLRKPELVVNMQQT</sequence>
<dbReference type="AlphaFoldDB" id="A0A075GAG8"/>
<reference evidence="6" key="1">
    <citation type="journal article" date="2014" name="Genome Biol. Evol.">
        <title>Pangenome evidence for extensive interdomain horizontal transfer affecting lineage core and shell genes in uncultured planktonic thaumarchaeota and euryarchaeota.</title>
        <authorList>
            <person name="Deschamps P."/>
            <person name="Zivanovic Y."/>
            <person name="Moreira D."/>
            <person name="Rodriguez-Valera F."/>
            <person name="Lopez-Garcia P."/>
        </authorList>
    </citation>
    <scope>NUCLEOTIDE SEQUENCE</scope>
</reference>
<dbReference type="InterPro" id="IPR031303">
    <property type="entry name" value="C5_meth_CS"/>
</dbReference>
<accession>A0A075GAG8</accession>
<dbReference type="Gene3D" id="3.90.120.10">
    <property type="entry name" value="DNA Methylase, subunit A, domain 2"/>
    <property type="match status" value="1"/>
</dbReference>
<dbReference type="PROSITE" id="PS00094">
    <property type="entry name" value="C5_MTASE_1"/>
    <property type="match status" value="1"/>
</dbReference>
<comment type="similarity">
    <text evidence="5">Belongs to the class I-like SAM-binding methyltransferase superfamily. C5-methyltransferase family.</text>
</comment>
<dbReference type="GO" id="GO:0032259">
    <property type="term" value="P:methylation"/>
    <property type="evidence" value="ECO:0007669"/>
    <property type="project" value="UniProtKB-KW"/>
</dbReference>
<keyword evidence="2 6" id="KW-0489">Methyltransferase</keyword>
<dbReference type="InterPro" id="IPR018117">
    <property type="entry name" value="C5_DNA_meth_AS"/>
</dbReference>
<dbReference type="PANTHER" id="PTHR10629:SF52">
    <property type="entry name" value="DNA (CYTOSINE-5)-METHYLTRANSFERASE 1"/>
    <property type="match status" value="1"/>
</dbReference>